<name>A0ABD5WPU2_9EURY</name>
<feature type="domain" description="SUF system FeS cluster assembly SufBD core" evidence="2">
    <location>
        <begin position="144"/>
        <end position="377"/>
    </location>
</feature>
<evidence type="ECO:0000313" key="4">
    <source>
        <dbReference type="EMBL" id="MFC7081068.1"/>
    </source>
</evidence>
<dbReference type="Proteomes" id="UP001596407">
    <property type="component" value="Unassembled WGS sequence"/>
</dbReference>
<dbReference type="NCBIfam" id="TIGR01981">
    <property type="entry name" value="sufD"/>
    <property type="match status" value="1"/>
</dbReference>
<dbReference type="Pfam" id="PF01458">
    <property type="entry name" value="SUFBD_core"/>
    <property type="match status" value="1"/>
</dbReference>
<reference evidence="4 5" key="1">
    <citation type="journal article" date="2019" name="Int. J. Syst. Evol. Microbiol.">
        <title>The Global Catalogue of Microorganisms (GCM) 10K type strain sequencing project: providing services to taxonomists for standard genome sequencing and annotation.</title>
        <authorList>
            <consortium name="The Broad Institute Genomics Platform"/>
            <consortium name="The Broad Institute Genome Sequencing Center for Infectious Disease"/>
            <person name="Wu L."/>
            <person name="Ma J."/>
        </authorList>
    </citation>
    <scope>NUCLEOTIDE SEQUENCE [LARGE SCALE GENOMIC DNA]</scope>
    <source>
        <strain evidence="4 5">DT72</strain>
    </source>
</reference>
<dbReference type="AlphaFoldDB" id="A0ABD5WPU2"/>
<dbReference type="InterPro" id="IPR037284">
    <property type="entry name" value="SUF_FeS_clus_asmbl_SufBD_sf"/>
</dbReference>
<keyword evidence="5" id="KW-1185">Reference proteome</keyword>
<evidence type="ECO:0000256" key="1">
    <source>
        <dbReference type="ARBA" id="ARBA00043967"/>
    </source>
</evidence>
<dbReference type="GeneID" id="79302198"/>
<evidence type="ECO:0000259" key="2">
    <source>
        <dbReference type="Pfam" id="PF01458"/>
    </source>
</evidence>
<dbReference type="EMBL" id="JBHSZH010000005">
    <property type="protein sequence ID" value="MFC7081068.1"/>
    <property type="molecule type" value="Genomic_DNA"/>
</dbReference>
<dbReference type="InterPro" id="IPR000825">
    <property type="entry name" value="SUF_FeS_clus_asmbl_SufBD_core"/>
</dbReference>
<proteinExistence type="inferred from homology"/>
<dbReference type="RefSeq" id="WP_276281022.1">
    <property type="nucleotide sequence ID" value="NZ_CP119809.1"/>
</dbReference>
<feature type="domain" description="SUF system FeS cluster assembly SufBD N-terminal" evidence="3">
    <location>
        <begin position="73"/>
        <end position="138"/>
    </location>
</feature>
<dbReference type="PANTHER" id="PTHR30508">
    <property type="entry name" value="FES CLUSTER ASSEMBLY PROTEIN SUF"/>
    <property type="match status" value="1"/>
</dbReference>
<comment type="caution">
    <text evidence="4">The sequence shown here is derived from an EMBL/GenBank/DDBJ whole genome shotgun (WGS) entry which is preliminary data.</text>
</comment>
<accession>A0ABD5WPU2</accession>
<dbReference type="InterPro" id="IPR045595">
    <property type="entry name" value="SufBD_N"/>
</dbReference>
<evidence type="ECO:0000259" key="3">
    <source>
        <dbReference type="Pfam" id="PF19295"/>
    </source>
</evidence>
<protein>
    <submittedName>
        <fullName evidence="4">Fe-S cluster assembly protein SufD</fullName>
    </submittedName>
</protein>
<dbReference type="InterPro" id="IPR055346">
    <property type="entry name" value="Fe-S_cluster_assembly_SufBD"/>
</dbReference>
<dbReference type="SUPFAM" id="SSF101960">
    <property type="entry name" value="Stabilizer of iron transporter SufD"/>
    <property type="match status" value="1"/>
</dbReference>
<evidence type="ECO:0000313" key="5">
    <source>
        <dbReference type="Proteomes" id="UP001596407"/>
    </source>
</evidence>
<sequence>MTATQVHETISEETVREISDELGEPDWLLETRLDALSALGELDMPDVIRTPGRDWTNLDALDYEGFVDPLNAAEEKDQVGPEDAEVLPISEAVSEREDLLKEHFGSVIDPQENYLTALSTALFSTGTLVYVPKNVDAEDVTIRTTQHSQSLFNYTLVVTEQSSSVTILERQDTGESVEGERYYSGIVEVAAGENSHVQYGSLQDLDEETYNYTLKRGDADDYATVNWVEGNLGSRLTKSSVETELNGEGSETKTVGAFFGHDDQHFDIAARVWHNTAHTTADLVTRGVLDDEARSVYEGVQDVGRDAWDTNSYQRENTLMLSDESEADASPKLIINNHDTEASHSATVGQIDEEDMFYMTSRGLDDESARNMLVEGFFVPVLEEVEVEELREDLQIRIEERLHE</sequence>
<gene>
    <name evidence="4" type="primary">sufD</name>
    <name evidence="4" type="ORF">ACFQJ6_14125</name>
</gene>
<comment type="similarity">
    <text evidence="1">Belongs to the iron-sulfur cluster assembly SufBD family.</text>
</comment>
<dbReference type="PANTHER" id="PTHR30508:SF1">
    <property type="entry name" value="UPF0051 PROTEIN ABCI8, CHLOROPLASTIC-RELATED"/>
    <property type="match status" value="1"/>
</dbReference>
<dbReference type="Pfam" id="PF19295">
    <property type="entry name" value="SufBD_N"/>
    <property type="match status" value="1"/>
</dbReference>
<organism evidence="4 5">
    <name type="scientific">Halorussus caseinilyticus</name>
    <dbReference type="NCBI Taxonomy" id="3034025"/>
    <lineage>
        <taxon>Archaea</taxon>
        <taxon>Methanobacteriati</taxon>
        <taxon>Methanobacteriota</taxon>
        <taxon>Stenosarchaea group</taxon>
        <taxon>Halobacteria</taxon>
        <taxon>Halobacteriales</taxon>
        <taxon>Haladaptataceae</taxon>
        <taxon>Halorussus</taxon>
    </lineage>
</organism>
<dbReference type="InterPro" id="IPR011542">
    <property type="entry name" value="SUF_FeS_clus_asmbl_SufD"/>
</dbReference>